<accession>A0A0R1S2C4</accession>
<protein>
    <submittedName>
        <fullName evidence="4">Transcriptional regulator</fullName>
    </submittedName>
</protein>
<proteinExistence type="predicted"/>
<feature type="domain" description="HTH tetR-type" evidence="3">
    <location>
        <begin position="6"/>
        <end position="66"/>
    </location>
</feature>
<dbReference type="Proteomes" id="UP000051931">
    <property type="component" value="Unassembled WGS sequence"/>
</dbReference>
<evidence type="ECO:0000259" key="3">
    <source>
        <dbReference type="PROSITE" id="PS50977"/>
    </source>
</evidence>
<dbReference type="Gene3D" id="1.10.357.10">
    <property type="entry name" value="Tetracycline Repressor, domain 2"/>
    <property type="match status" value="1"/>
</dbReference>
<dbReference type="InterPro" id="IPR001647">
    <property type="entry name" value="HTH_TetR"/>
</dbReference>
<evidence type="ECO:0000256" key="1">
    <source>
        <dbReference type="ARBA" id="ARBA00023125"/>
    </source>
</evidence>
<dbReference type="InterPro" id="IPR036271">
    <property type="entry name" value="Tet_transcr_reg_TetR-rel_C_sf"/>
</dbReference>
<name>A0A0R1S2C4_9LACO</name>
<evidence type="ECO:0000256" key="2">
    <source>
        <dbReference type="PROSITE-ProRule" id="PRU00335"/>
    </source>
</evidence>
<organism evidence="4 5">
    <name type="scientific">Lactobacillus psittaci DSM 15354</name>
    <dbReference type="NCBI Taxonomy" id="1122152"/>
    <lineage>
        <taxon>Bacteria</taxon>
        <taxon>Bacillati</taxon>
        <taxon>Bacillota</taxon>
        <taxon>Bacilli</taxon>
        <taxon>Lactobacillales</taxon>
        <taxon>Lactobacillaceae</taxon>
        <taxon>Lactobacillus</taxon>
    </lineage>
</organism>
<comment type="caution">
    <text evidence="4">The sequence shown here is derived from an EMBL/GenBank/DDBJ whole genome shotgun (WGS) entry which is preliminary data.</text>
</comment>
<feature type="DNA-binding region" description="H-T-H motif" evidence="2">
    <location>
        <begin position="29"/>
        <end position="48"/>
    </location>
</feature>
<dbReference type="InterPro" id="IPR009057">
    <property type="entry name" value="Homeodomain-like_sf"/>
</dbReference>
<evidence type="ECO:0000313" key="5">
    <source>
        <dbReference type="Proteomes" id="UP000051931"/>
    </source>
</evidence>
<dbReference type="EMBL" id="AZFB01000004">
    <property type="protein sequence ID" value="KRL63293.1"/>
    <property type="molecule type" value="Genomic_DNA"/>
</dbReference>
<reference evidence="4 5" key="1">
    <citation type="journal article" date="2015" name="Genome Announc.">
        <title>Expanding the biotechnology potential of lactobacilli through comparative genomics of 213 strains and associated genera.</title>
        <authorList>
            <person name="Sun Z."/>
            <person name="Harris H.M."/>
            <person name="McCann A."/>
            <person name="Guo C."/>
            <person name="Argimon S."/>
            <person name="Zhang W."/>
            <person name="Yang X."/>
            <person name="Jeffery I.B."/>
            <person name="Cooney J.C."/>
            <person name="Kagawa T.F."/>
            <person name="Liu W."/>
            <person name="Song Y."/>
            <person name="Salvetti E."/>
            <person name="Wrobel A."/>
            <person name="Rasinkangas P."/>
            <person name="Parkhill J."/>
            <person name="Rea M.C."/>
            <person name="O'Sullivan O."/>
            <person name="Ritari J."/>
            <person name="Douillard F.P."/>
            <person name="Paul Ross R."/>
            <person name="Yang R."/>
            <person name="Briner A.E."/>
            <person name="Felis G.E."/>
            <person name="de Vos W.M."/>
            <person name="Barrangou R."/>
            <person name="Klaenhammer T.R."/>
            <person name="Caufield P.W."/>
            <person name="Cui Y."/>
            <person name="Zhang H."/>
            <person name="O'Toole P.W."/>
        </authorList>
    </citation>
    <scope>NUCLEOTIDE SEQUENCE [LARGE SCALE GENOMIC DNA]</scope>
    <source>
        <strain evidence="4 5">DSM 15354</strain>
    </source>
</reference>
<dbReference type="SUPFAM" id="SSF46689">
    <property type="entry name" value="Homeodomain-like"/>
    <property type="match status" value="1"/>
</dbReference>
<dbReference type="SUPFAM" id="SSF48498">
    <property type="entry name" value="Tetracyclin repressor-like, C-terminal domain"/>
    <property type="match status" value="1"/>
</dbReference>
<dbReference type="STRING" id="1122152.GCA_000425905_00941"/>
<dbReference type="OrthoDB" id="66596at2"/>
<keyword evidence="5" id="KW-1185">Reference proteome</keyword>
<dbReference type="PROSITE" id="PS50977">
    <property type="entry name" value="HTH_TETR_2"/>
    <property type="match status" value="1"/>
</dbReference>
<evidence type="ECO:0000313" key="4">
    <source>
        <dbReference type="EMBL" id="KRL63293.1"/>
    </source>
</evidence>
<dbReference type="AlphaFoldDB" id="A0A0R1S2C4"/>
<dbReference type="eggNOG" id="COG1309">
    <property type="taxonomic scope" value="Bacteria"/>
</dbReference>
<dbReference type="RefSeq" id="WP_027824915.1">
    <property type="nucleotide sequence ID" value="NZ_AUEI01000007.1"/>
</dbReference>
<dbReference type="PATRIC" id="fig|1122152.4.peg.887"/>
<dbReference type="GO" id="GO:0003677">
    <property type="term" value="F:DNA binding"/>
    <property type="evidence" value="ECO:0007669"/>
    <property type="project" value="UniProtKB-UniRule"/>
</dbReference>
<gene>
    <name evidence="4" type="ORF">FC23_GL000863</name>
</gene>
<keyword evidence="1 2" id="KW-0238">DNA-binding</keyword>
<sequence length="199" mass="22755">MARKKEIRRQQILDVAYKLALRDGVKSLTARNIAQVGKFSTQPIYLEFSNMADLRKQVLRIMATNLRKEISSKAYIGKALVDLDLAYVEFAQEEYDAFKAMFTDGKLASKILSSTLMKLGIECFYKQYQNVDVDDEKIELVIMANWIAATGIASLVVNRVATFTQEQMVDVFEKQIEESLENKDLSYVKQNPMFIVAEE</sequence>